<evidence type="ECO:0000256" key="1">
    <source>
        <dbReference type="ARBA" id="ARBA00011975"/>
    </source>
</evidence>
<dbReference type="Pfam" id="PF00145">
    <property type="entry name" value="DNA_methylase"/>
    <property type="match status" value="2"/>
</dbReference>
<evidence type="ECO:0000256" key="6">
    <source>
        <dbReference type="ARBA" id="ARBA00047422"/>
    </source>
</evidence>
<comment type="caution">
    <text evidence="9">The sequence shown here is derived from an EMBL/GenBank/DDBJ whole genome shotgun (WGS) entry which is preliminary data.</text>
</comment>
<reference evidence="9 10" key="1">
    <citation type="journal article" date="2017" name="Infect. Genet. Evol.">
        <title>Comparative genome analysis of fish pathogen Flavobacterium columnare reveals extensive sequence diversity within the species.</title>
        <authorList>
            <person name="Kayansamruaj P."/>
            <person name="Dong H.T."/>
            <person name="Hirono I."/>
            <person name="Kondo H."/>
            <person name="Senapin S."/>
            <person name="Rodkhum C."/>
        </authorList>
    </citation>
    <scope>NUCLEOTIDE SEQUENCE [LARGE SCALE GENOMIC DNA]</scope>
    <source>
        <strain evidence="9 10">1214</strain>
    </source>
</reference>
<evidence type="ECO:0000256" key="2">
    <source>
        <dbReference type="ARBA" id="ARBA00022603"/>
    </source>
</evidence>
<dbReference type="Gene3D" id="3.90.120.10">
    <property type="entry name" value="DNA Methylase, subunit A, domain 2"/>
    <property type="match status" value="1"/>
</dbReference>
<evidence type="ECO:0000256" key="4">
    <source>
        <dbReference type="ARBA" id="ARBA00022691"/>
    </source>
</evidence>
<dbReference type="InterPro" id="IPR018117">
    <property type="entry name" value="C5_DNA_meth_AS"/>
</dbReference>
<dbReference type="InterPro" id="IPR029063">
    <property type="entry name" value="SAM-dependent_MTases_sf"/>
</dbReference>
<protein>
    <recommendedName>
        <fullName evidence="1">DNA (cytosine-5-)-methyltransferase</fullName>
        <ecNumber evidence="1">2.1.1.37</ecNumber>
    </recommendedName>
</protein>
<dbReference type="EC" id="2.1.1.37" evidence="1"/>
<dbReference type="InterPro" id="IPR031303">
    <property type="entry name" value="C5_meth_CS"/>
</dbReference>
<evidence type="ECO:0000256" key="3">
    <source>
        <dbReference type="ARBA" id="ARBA00022679"/>
    </source>
</evidence>
<dbReference type="Proteomes" id="UP000198034">
    <property type="component" value="Unassembled WGS sequence"/>
</dbReference>
<comment type="catalytic activity">
    <reaction evidence="6">
        <text>a 2'-deoxycytidine in DNA + S-adenosyl-L-methionine = a 5-methyl-2'-deoxycytidine in DNA + S-adenosyl-L-homocysteine + H(+)</text>
        <dbReference type="Rhea" id="RHEA:13681"/>
        <dbReference type="Rhea" id="RHEA-COMP:11369"/>
        <dbReference type="Rhea" id="RHEA-COMP:11370"/>
        <dbReference type="ChEBI" id="CHEBI:15378"/>
        <dbReference type="ChEBI" id="CHEBI:57856"/>
        <dbReference type="ChEBI" id="CHEBI:59789"/>
        <dbReference type="ChEBI" id="CHEBI:85452"/>
        <dbReference type="ChEBI" id="CHEBI:85454"/>
        <dbReference type="EC" id="2.1.1.37"/>
    </reaction>
</comment>
<evidence type="ECO:0000256" key="7">
    <source>
        <dbReference type="PROSITE-ProRule" id="PRU01016"/>
    </source>
</evidence>
<evidence type="ECO:0000259" key="8">
    <source>
        <dbReference type="Pfam" id="PF17293"/>
    </source>
</evidence>
<keyword evidence="3 7" id="KW-0808">Transferase</keyword>
<dbReference type="GO" id="GO:0003886">
    <property type="term" value="F:DNA (cytosine-5-)-methyltransferase activity"/>
    <property type="evidence" value="ECO:0007669"/>
    <property type="project" value="UniProtKB-EC"/>
</dbReference>
<evidence type="ECO:0000256" key="5">
    <source>
        <dbReference type="ARBA" id="ARBA00022747"/>
    </source>
</evidence>
<dbReference type="GO" id="GO:0032259">
    <property type="term" value="P:methylation"/>
    <property type="evidence" value="ECO:0007669"/>
    <property type="project" value="UniProtKB-KW"/>
</dbReference>
<comment type="similarity">
    <text evidence="7">Belongs to the class I-like SAM-binding methyltransferase superfamily. C5-methyltransferase family.</text>
</comment>
<gene>
    <name evidence="9" type="ORF">BWK62_10050</name>
</gene>
<dbReference type="PANTHER" id="PTHR10629">
    <property type="entry name" value="CYTOSINE-SPECIFIC METHYLTRANSFERASE"/>
    <property type="match status" value="1"/>
</dbReference>
<evidence type="ECO:0000313" key="10">
    <source>
        <dbReference type="Proteomes" id="UP000198034"/>
    </source>
</evidence>
<dbReference type="Gene3D" id="3.40.50.150">
    <property type="entry name" value="Vaccinia Virus protein VP39"/>
    <property type="match status" value="2"/>
</dbReference>
<organism evidence="9 10">
    <name type="scientific">Flavobacterium columnare</name>
    <dbReference type="NCBI Taxonomy" id="996"/>
    <lineage>
        <taxon>Bacteria</taxon>
        <taxon>Pseudomonadati</taxon>
        <taxon>Bacteroidota</taxon>
        <taxon>Flavobacteriia</taxon>
        <taxon>Flavobacteriales</taxon>
        <taxon>Flavobacteriaceae</taxon>
        <taxon>Flavobacterium</taxon>
    </lineage>
</organism>
<name>A0A246G9K5_9FLAO</name>
<dbReference type="InterPro" id="IPR001525">
    <property type="entry name" value="C5_MeTfrase"/>
</dbReference>
<keyword evidence="2 7" id="KW-0489">Methyltransferase</keyword>
<evidence type="ECO:0000313" key="9">
    <source>
        <dbReference type="EMBL" id="OWP76321.1"/>
    </source>
</evidence>
<dbReference type="PROSITE" id="PS00094">
    <property type="entry name" value="C5_MTASE_1"/>
    <property type="match status" value="1"/>
</dbReference>
<dbReference type="Pfam" id="PF17293">
    <property type="entry name" value="Arm-DNA-bind_5"/>
    <property type="match status" value="1"/>
</dbReference>
<dbReference type="PRINTS" id="PR00105">
    <property type="entry name" value="C5METTRFRASE"/>
</dbReference>
<keyword evidence="4 7" id="KW-0949">S-adenosyl-L-methionine</keyword>
<feature type="domain" description="Arm DNA-binding" evidence="8">
    <location>
        <begin position="9"/>
        <end position="78"/>
    </location>
</feature>
<dbReference type="EMBL" id="MTCY01000028">
    <property type="protein sequence ID" value="OWP76321.1"/>
    <property type="molecule type" value="Genomic_DNA"/>
</dbReference>
<dbReference type="GO" id="GO:0044027">
    <property type="term" value="P:negative regulation of gene expression via chromosomal CpG island methylation"/>
    <property type="evidence" value="ECO:0007669"/>
    <property type="project" value="TreeGrafter"/>
</dbReference>
<dbReference type="AlphaFoldDB" id="A0A246G9K5"/>
<dbReference type="InterPro" id="IPR035386">
    <property type="entry name" value="Arm-DNA-bind_5"/>
</dbReference>
<dbReference type="InterPro" id="IPR050390">
    <property type="entry name" value="C5-Methyltransferase"/>
</dbReference>
<proteinExistence type="inferred from homology"/>
<dbReference type="PANTHER" id="PTHR10629:SF52">
    <property type="entry name" value="DNA (CYTOSINE-5)-METHYLTRANSFERASE 1"/>
    <property type="match status" value="1"/>
</dbReference>
<dbReference type="SUPFAM" id="SSF53335">
    <property type="entry name" value="S-adenosyl-L-methionine-dependent methyltransferases"/>
    <property type="match status" value="2"/>
</dbReference>
<accession>A0A246G9K5</accession>
<dbReference type="GO" id="GO:0003677">
    <property type="term" value="F:DNA binding"/>
    <property type="evidence" value="ECO:0007669"/>
    <property type="project" value="TreeGrafter"/>
</dbReference>
<dbReference type="GO" id="GO:0009307">
    <property type="term" value="P:DNA restriction-modification system"/>
    <property type="evidence" value="ECO:0007669"/>
    <property type="project" value="UniProtKB-KW"/>
</dbReference>
<dbReference type="PROSITE" id="PS51679">
    <property type="entry name" value="SAM_MT_C5"/>
    <property type="match status" value="1"/>
</dbReference>
<dbReference type="PROSITE" id="PS00095">
    <property type="entry name" value="C5_MTASE_2"/>
    <property type="match status" value="1"/>
</dbReference>
<keyword evidence="5" id="KW-0680">Restriction system</keyword>
<sequence>MVNVKFYLDKADKSDCYPIHLVIRQKDVQVKVATGEKVFKKDWDAKNQVVKETEYAHKAINKFLLFLKQEVEKHFETAPHSQFTDKKVKEKILSLVNSRKQNNDISMVCETPTEYGKMQKITFLDLFAGAGGFSEGFLQADHKNKFYDFRLASDINENCELTHLARYNYQLGMDAEFLRQDISEPDFIDNLLKKIKGQTIDVVCGGPPCQSFSLAGKRKKFDKKDDLFAHYLNVIKILRPKYFVMENVKGILTKESGKIKEMILQEIRSIIDLKEFHQLIHFVASLKKSTSENQFIIDCYLQRLNFEKAVDKELDTIRENYIQNIENKFRVLAPKIANYKTSKTDINFATIRHGFNLLKRAKELAYIRKKVIQEKNHNDLDNDFFAPKFDDFLVSIEPNNIIEEVHNAFQKLNPSETFKNEITDIIQALEIYNYSFDQCVQDITQIAKRQRKLKQLDEILVHIRLYNIDQPFVALASDYGVPQNRERVLFIGCRKDQKIIKTVPPTVSNDEKVTVFEALYDLDFVGNDDEKFNYENVDLKAKYNGTTEKMKALIKKRSIDGKPNTKNGLTYAEWSKQGRLNGRFVNAKNPFYVRNFEELENVLSHVVAPLQNHKTSKQNDDVVKRLDVILNAGNYDEAKDELKKIGLSSEKRSYNVLKADGLSPTVMTIPDDYVHYASPRALTVREMARLQSFDDSFVFQGKRSTGGNKRKFEVPQFTLVGNAVPPLMARAVALEILKNID</sequence>
<feature type="active site" evidence="7">
    <location>
        <position position="209"/>
    </location>
</feature>